<dbReference type="Gene3D" id="3.40.50.1980">
    <property type="entry name" value="Nitrogenase molybdenum iron protein domain"/>
    <property type="match status" value="2"/>
</dbReference>
<dbReference type="InterPro" id="IPR022695">
    <property type="entry name" value="Histidinol_DH_monofunct"/>
</dbReference>
<dbReference type="EMBL" id="MWQY01000017">
    <property type="protein sequence ID" value="ORC33883.1"/>
    <property type="molecule type" value="Genomic_DNA"/>
</dbReference>
<evidence type="ECO:0000256" key="3">
    <source>
        <dbReference type="ARBA" id="ARBA00022723"/>
    </source>
</evidence>
<reference evidence="9 10" key="1">
    <citation type="submission" date="2017-03" db="EMBL/GenBank/DDBJ databases">
        <title>Draft Genome sequence of Marispirochaeta sp. strain JC444.</title>
        <authorList>
            <person name="Shivani Y."/>
            <person name="Subhash Y."/>
            <person name="Sasikala C."/>
            <person name="Ramana C."/>
        </authorList>
    </citation>
    <scope>NUCLEOTIDE SEQUENCE [LARGE SCALE GENOMIC DNA]</scope>
    <source>
        <strain evidence="9 10">JC444</strain>
    </source>
</reference>
<dbReference type="Proteomes" id="UP000192343">
    <property type="component" value="Unassembled WGS sequence"/>
</dbReference>
<evidence type="ECO:0000313" key="9">
    <source>
        <dbReference type="EMBL" id="ORC33883.1"/>
    </source>
</evidence>
<proteinExistence type="inferred from homology"/>
<dbReference type="PIRSF" id="PIRSF000099">
    <property type="entry name" value="Histidinol_dh"/>
    <property type="match status" value="1"/>
</dbReference>
<dbReference type="OrthoDB" id="9805269at2"/>
<gene>
    <name evidence="9" type="ORF">B4O97_14565</name>
</gene>
<evidence type="ECO:0000256" key="2">
    <source>
        <dbReference type="ARBA" id="ARBA00010178"/>
    </source>
</evidence>
<evidence type="ECO:0000256" key="4">
    <source>
        <dbReference type="ARBA" id="ARBA00022833"/>
    </source>
</evidence>
<evidence type="ECO:0000256" key="8">
    <source>
        <dbReference type="RuleBase" id="RU004175"/>
    </source>
</evidence>
<organism evidence="9 10">
    <name type="scientific">Marispirochaeta aestuarii</name>
    <dbReference type="NCBI Taxonomy" id="1963862"/>
    <lineage>
        <taxon>Bacteria</taxon>
        <taxon>Pseudomonadati</taxon>
        <taxon>Spirochaetota</taxon>
        <taxon>Spirochaetia</taxon>
        <taxon>Spirochaetales</taxon>
        <taxon>Spirochaetaceae</taxon>
        <taxon>Marispirochaeta</taxon>
    </lineage>
</organism>
<dbReference type="GO" id="GO:0005829">
    <property type="term" value="C:cytosol"/>
    <property type="evidence" value="ECO:0007669"/>
    <property type="project" value="TreeGrafter"/>
</dbReference>
<dbReference type="InterPro" id="IPR012131">
    <property type="entry name" value="Hstdl_DH"/>
</dbReference>
<dbReference type="Gene3D" id="1.20.5.1300">
    <property type="match status" value="1"/>
</dbReference>
<evidence type="ECO:0000256" key="5">
    <source>
        <dbReference type="ARBA" id="ARBA00023002"/>
    </source>
</evidence>
<feature type="active site" description="Proton acceptor" evidence="7">
    <location>
        <position position="332"/>
    </location>
</feature>
<name>A0A1Y1RWE1_9SPIO</name>
<dbReference type="Pfam" id="PF00815">
    <property type="entry name" value="Histidinol_dh"/>
    <property type="match status" value="1"/>
</dbReference>
<feature type="active site" description="Proton acceptor" evidence="7">
    <location>
        <position position="331"/>
    </location>
</feature>
<keyword evidence="3" id="KW-0479">Metal-binding</keyword>
<protein>
    <submittedName>
        <fullName evidence="9">Histidinol dehydrogenase</fullName>
    </submittedName>
</protein>
<dbReference type="GO" id="GO:0004399">
    <property type="term" value="F:histidinol dehydrogenase activity"/>
    <property type="evidence" value="ECO:0007669"/>
    <property type="project" value="InterPro"/>
</dbReference>
<dbReference type="CDD" id="cd06572">
    <property type="entry name" value="Histidinol_dh"/>
    <property type="match status" value="1"/>
</dbReference>
<evidence type="ECO:0000256" key="6">
    <source>
        <dbReference type="PIRNR" id="PIRNR000099"/>
    </source>
</evidence>
<evidence type="ECO:0000313" key="10">
    <source>
        <dbReference type="Proteomes" id="UP000192343"/>
    </source>
</evidence>
<dbReference type="SUPFAM" id="SSF53720">
    <property type="entry name" value="ALDH-like"/>
    <property type="match status" value="1"/>
</dbReference>
<dbReference type="NCBIfam" id="TIGR00069">
    <property type="entry name" value="hisD"/>
    <property type="match status" value="1"/>
</dbReference>
<dbReference type="PANTHER" id="PTHR21256">
    <property type="entry name" value="HISTIDINOL DEHYDROGENASE HDH"/>
    <property type="match status" value="1"/>
</dbReference>
<keyword evidence="10" id="KW-1185">Reference proteome</keyword>
<comment type="similarity">
    <text evidence="2 6 8">Belongs to the histidinol dehydrogenase family.</text>
</comment>
<evidence type="ECO:0000256" key="7">
    <source>
        <dbReference type="PIRSR" id="PIRSR000099-1"/>
    </source>
</evidence>
<dbReference type="PANTHER" id="PTHR21256:SF2">
    <property type="entry name" value="HISTIDINE BIOSYNTHESIS TRIFUNCTIONAL PROTEIN"/>
    <property type="match status" value="1"/>
</dbReference>
<evidence type="ECO:0000256" key="1">
    <source>
        <dbReference type="ARBA" id="ARBA00001947"/>
    </source>
</evidence>
<comment type="cofactor">
    <cofactor evidence="1">
        <name>Zn(2+)</name>
        <dbReference type="ChEBI" id="CHEBI:29105"/>
    </cofactor>
</comment>
<dbReference type="RefSeq" id="WP_083051906.1">
    <property type="nucleotide sequence ID" value="NZ_MWQY01000017.1"/>
</dbReference>
<keyword evidence="4" id="KW-0862">Zinc</keyword>
<dbReference type="GO" id="GO:0046872">
    <property type="term" value="F:metal ion binding"/>
    <property type="evidence" value="ECO:0007669"/>
    <property type="project" value="UniProtKB-KW"/>
</dbReference>
<dbReference type="GO" id="GO:0051287">
    <property type="term" value="F:NAD binding"/>
    <property type="evidence" value="ECO:0007669"/>
    <property type="project" value="InterPro"/>
</dbReference>
<comment type="caution">
    <text evidence="9">The sequence shown here is derived from an EMBL/GenBank/DDBJ whole genome shotgun (WGS) entry which is preliminary data.</text>
</comment>
<accession>A0A1Y1RWE1</accession>
<dbReference type="FunFam" id="3.40.50.1980:FF:000001">
    <property type="entry name" value="Histidinol dehydrogenase"/>
    <property type="match status" value="1"/>
</dbReference>
<dbReference type="STRING" id="1963862.B4O97_14565"/>
<sequence>MDIPVRRWRDLNNEQKTSILQRSEININSVMDPVHDIIRRIQDNGDAALKELSLELDKVDLDLHPFRVGEQEFDQARENLADEVKDALLFCIENVRSYHEAQLSRSMEMMEIRPGVFAGERASPIDSAALYVPRGRGSFPSMLYMLGVPATVAGVPRIAVLTPPNRDGSIDPACLYTAEICGIEEIYRFGGAHGVAAMALGTESVKPVAKIIGPGSMYVAAAKRLLSDTVDVGLPAGPSESAVLADAKADPYLLAIDLLTEAEHGADSSAVLVCTDETVAGRAAEHLAAEIEKLPQPRKDFVSSVFSGYGAVIYADSIEEAAEIVNLYAPEHLQVQCHEPFDVLPLIRNAGEIILGDNTPFSAANYAVGANAVLPTGGRARTYSPVSVRDFMKYSSVIYATKAGNALLAEHVAVLAEYEGFPAHKNAVQKRR</sequence>
<dbReference type="GO" id="GO:0000105">
    <property type="term" value="P:L-histidine biosynthetic process"/>
    <property type="evidence" value="ECO:0007669"/>
    <property type="project" value="InterPro"/>
</dbReference>
<keyword evidence="5 6" id="KW-0560">Oxidoreductase</keyword>
<dbReference type="InterPro" id="IPR016161">
    <property type="entry name" value="Ald_DH/histidinol_DH"/>
</dbReference>
<dbReference type="AlphaFoldDB" id="A0A1Y1RWE1"/>
<dbReference type="PRINTS" id="PR00083">
    <property type="entry name" value="HOLDHDRGNASE"/>
</dbReference>